<dbReference type="AlphaFoldDB" id="A0A3M0AJ19"/>
<dbReference type="RefSeq" id="WP_121875878.1">
    <property type="nucleotide sequence ID" value="NZ_REFJ01000001.1"/>
</dbReference>
<dbReference type="InterPro" id="IPR059052">
    <property type="entry name" value="HH_YbhG-like"/>
</dbReference>
<keyword evidence="6" id="KW-1185">Reference proteome</keyword>
<accession>A0A3M0AJ19</accession>
<dbReference type="Gene3D" id="1.10.287.470">
    <property type="entry name" value="Helix hairpin bin"/>
    <property type="match status" value="2"/>
</dbReference>
<sequence length="320" mass="34674">MRRWLVLGVVLLVTGCDEQGESVALGNLERERVAHTAPAQEVIIALPVSQGEAVTQGDLLVQFDSRIQAAQVAAAQAEVLRAEAQLDKLRSGARVEEVAAAQAEVTGARAAVVDARQSYFRTKDLVDREMQSRAALDHVIARRDSAEASLQSAQERLRQLTNGTREEDLRIAEAELDAAQAKLEGEQKLLEDLSVRATRTGILDNLPWNLGERVTQGSPVAIVLAGDAPFARVYVPETHRAAIKVGDSLLVEVDGVANSILGAVTWISSEPSFTPYYALTQNERSRLMYVAEVQLPANYAHLPSGLPVEVKMPEGAIINE</sequence>
<proteinExistence type="predicted"/>
<dbReference type="PANTHER" id="PTHR32347:SF29">
    <property type="entry name" value="UPF0194 MEMBRANE PROTEIN YBHG"/>
    <property type="match status" value="1"/>
</dbReference>
<evidence type="ECO:0000259" key="4">
    <source>
        <dbReference type="Pfam" id="PF25881"/>
    </source>
</evidence>
<evidence type="ECO:0000313" key="6">
    <source>
        <dbReference type="Proteomes" id="UP000267187"/>
    </source>
</evidence>
<dbReference type="Gene3D" id="2.40.50.100">
    <property type="match status" value="1"/>
</dbReference>
<evidence type="ECO:0000313" key="5">
    <source>
        <dbReference type="EMBL" id="RMA82555.1"/>
    </source>
</evidence>
<dbReference type="Pfam" id="PF25881">
    <property type="entry name" value="HH_YBHG"/>
    <property type="match status" value="1"/>
</dbReference>
<feature type="coiled-coil region" evidence="3">
    <location>
        <begin position="136"/>
        <end position="196"/>
    </location>
</feature>
<dbReference type="PANTHER" id="PTHR32347">
    <property type="entry name" value="EFFLUX SYSTEM COMPONENT YKNX-RELATED"/>
    <property type="match status" value="1"/>
</dbReference>
<dbReference type="EMBL" id="REFJ01000001">
    <property type="protein sequence ID" value="RMA82555.1"/>
    <property type="molecule type" value="Genomic_DNA"/>
</dbReference>
<organism evidence="5 6">
    <name type="scientific">Umboniibacter marinipuniceus</name>
    <dbReference type="NCBI Taxonomy" id="569599"/>
    <lineage>
        <taxon>Bacteria</taxon>
        <taxon>Pseudomonadati</taxon>
        <taxon>Pseudomonadota</taxon>
        <taxon>Gammaproteobacteria</taxon>
        <taxon>Cellvibrionales</taxon>
        <taxon>Cellvibrionaceae</taxon>
        <taxon>Umboniibacter</taxon>
    </lineage>
</organism>
<dbReference type="SUPFAM" id="SSF111369">
    <property type="entry name" value="HlyD-like secretion proteins"/>
    <property type="match status" value="1"/>
</dbReference>
<dbReference type="GO" id="GO:0030313">
    <property type="term" value="C:cell envelope"/>
    <property type="evidence" value="ECO:0007669"/>
    <property type="project" value="UniProtKB-SubCell"/>
</dbReference>
<dbReference type="Proteomes" id="UP000267187">
    <property type="component" value="Unassembled WGS sequence"/>
</dbReference>
<evidence type="ECO:0000256" key="3">
    <source>
        <dbReference type="SAM" id="Coils"/>
    </source>
</evidence>
<protein>
    <submittedName>
        <fullName evidence="5">HlyD family secretion protein</fullName>
    </submittedName>
</protein>
<reference evidence="5 6" key="1">
    <citation type="submission" date="2018-10" db="EMBL/GenBank/DDBJ databases">
        <title>Genomic Encyclopedia of Type Strains, Phase IV (KMG-IV): sequencing the most valuable type-strain genomes for metagenomic binning, comparative biology and taxonomic classification.</title>
        <authorList>
            <person name="Goeker M."/>
        </authorList>
    </citation>
    <scope>NUCLEOTIDE SEQUENCE [LARGE SCALE GENOMIC DNA]</scope>
    <source>
        <strain evidence="5 6">DSM 25080</strain>
    </source>
</reference>
<comment type="caution">
    <text evidence="5">The sequence shown here is derived from an EMBL/GenBank/DDBJ whole genome shotgun (WGS) entry which is preliminary data.</text>
</comment>
<evidence type="ECO:0000256" key="2">
    <source>
        <dbReference type="ARBA" id="ARBA00023054"/>
    </source>
</evidence>
<keyword evidence="2 3" id="KW-0175">Coiled coil</keyword>
<gene>
    <name evidence="5" type="ORF">DFR27_0505</name>
</gene>
<name>A0A3M0AJ19_9GAMM</name>
<dbReference type="InterPro" id="IPR050465">
    <property type="entry name" value="UPF0194_transport"/>
</dbReference>
<dbReference type="OrthoDB" id="8558741at2"/>
<evidence type="ECO:0000256" key="1">
    <source>
        <dbReference type="ARBA" id="ARBA00004196"/>
    </source>
</evidence>
<feature type="domain" description="YbhG-like alpha-helical hairpin" evidence="4">
    <location>
        <begin position="70"/>
        <end position="184"/>
    </location>
</feature>
<comment type="subcellular location">
    <subcellularLocation>
        <location evidence="1">Cell envelope</location>
    </subcellularLocation>
</comment>